<feature type="transmembrane region" description="Helical" evidence="7">
    <location>
        <begin position="286"/>
        <end position="313"/>
    </location>
</feature>
<dbReference type="PANTHER" id="PTHR30250:SF26">
    <property type="entry name" value="PSMA PROTEIN"/>
    <property type="match status" value="1"/>
</dbReference>
<feature type="region of interest" description="Disordered" evidence="6">
    <location>
        <begin position="390"/>
        <end position="412"/>
    </location>
</feature>
<keyword evidence="9" id="KW-1185">Reference proteome</keyword>
<proteinExistence type="predicted"/>
<keyword evidence="5 7" id="KW-0472">Membrane</keyword>
<feature type="transmembrane region" description="Helical" evidence="7">
    <location>
        <begin position="127"/>
        <end position="146"/>
    </location>
</feature>
<evidence type="ECO:0000256" key="5">
    <source>
        <dbReference type="ARBA" id="ARBA00023136"/>
    </source>
</evidence>
<feature type="transmembrane region" description="Helical" evidence="7">
    <location>
        <begin position="334"/>
        <end position="353"/>
    </location>
</feature>
<evidence type="ECO:0000256" key="7">
    <source>
        <dbReference type="SAM" id="Phobius"/>
    </source>
</evidence>
<dbReference type="PANTHER" id="PTHR30250">
    <property type="entry name" value="PST FAMILY PREDICTED COLANIC ACID TRANSPORTER"/>
    <property type="match status" value="1"/>
</dbReference>
<protein>
    <recommendedName>
        <fullName evidence="10">Membrane protein involved in the export of O-antigen and teichoic acid</fullName>
    </recommendedName>
</protein>
<feature type="transmembrane region" description="Helical" evidence="7">
    <location>
        <begin position="20"/>
        <end position="40"/>
    </location>
</feature>
<name>A0ABZ2R0G1_9MICC</name>
<feature type="transmembrane region" description="Helical" evidence="7">
    <location>
        <begin position="258"/>
        <end position="280"/>
    </location>
</feature>
<accession>A0ABZ2R0G1</accession>
<organism evidence="8 9">
    <name type="scientific">Pseudarthrobacter quantipunctorum</name>
    <dbReference type="NCBI Taxonomy" id="3128980"/>
    <lineage>
        <taxon>Bacteria</taxon>
        <taxon>Bacillati</taxon>
        <taxon>Actinomycetota</taxon>
        <taxon>Actinomycetes</taxon>
        <taxon>Micrococcales</taxon>
        <taxon>Micrococcaceae</taxon>
        <taxon>Pseudarthrobacter</taxon>
    </lineage>
</organism>
<feature type="transmembrane region" description="Helical" evidence="7">
    <location>
        <begin position="359"/>
        <end position="377"/>
    </location>
</feature>
<evidence type="ECO:0000313" key="8">
    <source>
        <dbReference type="EMBL" id="WXK91935.1"/>
    </source>
</evidence>
<comment type="subcellular location">
    <subcellularLocation>
        <location evidence="1">Cell membrane</location>
        <topology evidence="1">Multi-pass membrane protein</topology>
    </subcellularLocation>
</comment>
<feature type="transmembrane region" description="Helical" evidence="7">
    <location>
        <begin position="61"/>
        <end position="85"/>
    </location>
</feature>
<dbReference type="Proteomes" id="UP001623384">
    <property type="component" value="Chromosome"/>
</dbReference>
<evidence type="ECO:0000256" key="2">
    <source>
        <dbReference type="ARBA" id="ARBA00022475"/>
    </source>
</evidence>
<evidence type="ECO:0000313" key="9">
    <source>
        <dbReference type="Proteomes" id="UP001623384"/>
    </source>
</evidence>
<evidence type="ECO:0000256" key="1">
    <source>
        <dbReference type="ARBA" id="ARBA00004651"/>
    </source>
</evidence>
<keyword evidence="2" id="KW-1003">Cell membrane</keyword>
<dbReference type="RefSeq" id="WP_406633252.1">
    <property type="nucleotide sequence ID" value="NZ_CP148033.1"/>
</dbReference>
<keyword evidence="4 7" id="KW-1133">Transmembrane helix</keyword>
<evidence type="ECO:0000256" key="6">
    <source>
        <dbReference type="SAM" id="MobiDB-lite"/>
    </source>
</evidence>
<keyword evidence="3 7" id="KW-0812">Transmembrane</keyword>
<gene>
    <name evidence="8" type="ORF">WHH00_12655</name>
</gene>
<evidence type="ECO:0008006" key="10">
    <source>
        <dbReference type="Google" id="ProtNLM"/>
    </source>
</evidence>
<sequence>MTNFAVGIFVARSVSVSDFGAYALAFSAYCLALGVSRALSAEPFAVRFVTNEPESLKQARAGVFGVALATGLASVALAALLSLVIPAEHRSLVLCLGFVLPGLLVQDNARQVLFTAGRGRSAFNNDLLWALLLIPAFAAVFFAGAVTAATLILAWGAAATVAGVVGCWQCRTVPSLKQVPSWLHSQRRLWPRYLVEGAAINGSQQATYFVVGAVAGLAAVGELKLVLVLLGPVNVLVQGVGVVAVPEATRAIAAGRKRFVRVMAMFSVLVGFGAFLWGLSVSALPVSWGVAVVGQGWLTASVLVLPLFLVQVLNGIKTGSAVGLRGMCAASTSMWTRVAASLISVASSVIGAATAGVQGAAWGLVAAAAINAALWQVQFRRVLATHSFPANEQGSSRHPVGPVSTERNRGPR</sequence>
<evidence type="ECO:0000256" key="4">
    <source>
        <dbReference type="ARBA" id="ARBA00022989"/>
    </source>
</evidence>
<evidence type="ECO:0000256" key="3">
    <source>
        <dbReference type="ARBA" id="ARBA00022692"/>
    </source>
</evidence>
<dbReference type="InterPro" id="IPR050833">
    <property type="entry name" value="Poly_Biosynth_Transport"/>
</dbReference>
<dbReference type="EMBL" id="CP148033">
    <property type="protein sequence ID" value="WXK91935.1"/>
    <property type="molecule type" value="Genomic_DNA"/>
</dbReference>
<reference evidence="8 9" key="1">
    <citation type="submission" date="2024-03" db="EMBL/GenBank/DDBJ databases">
        <title>Rhodococcus navarretei sp. nov. and Pseudarthrobacter quantumdoti sp. nov., two new species with the ability to biosynthesize Quantum Dots isolated from soil samples at Union Glacier, Antarctica.</title>
        <authorList>
            <person name="Vargas M."/>
        </authorList>
    </citation>
    <scope>NUCLEOTIDE SEQUENCE [LARGE SCALE GENOMIC DNA]</scope>
    <source>
        <strain evidence="8 9">RC-2-3</strain>
    </source>
</reference>
<feature type="transmembrane region" description="Helical" evidence="7">
    <location>
        <begin position="152"/>
        <end position="173"/>
    </location>
</feature>